<dbReference type="RefSeq" id="WP_308984141.1">
    <property type="nucleotide sequence ID" value="NZ_JARXIC010000005.1"/>
</dbReference>
<dbReference type="SMART" id="SM00974">
    <property type="entry name" value="T5orf172"/>
    <property type="match status" value="1"/>
</dbReference>
<dbReference type="InterPro" id="IPR018306">
    <property type="entry name" value="Phage_T5_Orf172_DNA-bd"/>
</dbReference>
<protein>
    <submittedName>
        <fullName evidence="2">GIY-YIG nuclease family protein</fullName>
    </submittedName>
</protein>
<dbReference type="EMBL" id="JARXIC010000005">
    <property type="protein sequence ID" value="MDQ8193658.1"/>
    <property type="molecule type" value="Genomic_DNA"/>
</dbReference>
<evidence type="ECO:0000313" key="2">
    <source>
        <dbReference type="EMBL" id="MDQ8193658.1"/>
    </source>
</evidence>
<accession>A0ABU1AJ67</accession>
<feature type="domain" description="Bacteriophage T5 Orf172 DNA-binding" evidence="1">
    <location>
        <begin position="15"/>
        <end position="94"/>
    </location>
</feature>
<comment type="caution">
    <text evidence="2">The sequence shown here is derived from an EMBL/GenBank/DDBJ whole genome shotgun (WGS) entry which is preliminary data.</text>
</comment>
<evidence type="ECO:0000259" key="1">
    <source>
        <dbReference type="SMART" id="SM00974"/>
    </source>
</evidence>
<sequence>MNSKTCGHIYFLTNPSLSGLIKIGYTERELNRRIHELRGTGVPTPFVLIAAFYVHLPKSVEGAIHRHLRSYRIKRDREFFKIAASKALDMCAGIIYPALACDEAEESLKSIQSTQLSQPHCTLLELAFGATPFYDLLEIYSSDYDTHHQIVQSYVDDLVELCLLKKTKYGYELTPAGRKTCFNHPGVDLGAYLEAPSSPSCKDPRLDYLESRD</sequence>
<proteinExistence type="predicted"/>
<dbReference type="Pfam" id="PF10544">
    <property type="entry name" value="T5orf172"/>
    <property type="match status" value="1"/>
</dbReference>
<keyword evidence="3" id="KW-1185">Reference proteome</keyword>
<evidence type="ECO:0000313" key="3">
    <source>
        <dbReference type="Proteomes" id="UP001243717"/>
    </source>
</evidence>
<name>A0ABU1AJ67_9BACT</name>
<dbReference type="Proteomes" id="UP001243717">
    <property type="component" value="Unassembled WGS sequence"/>
</dbReference>
<organism evidence="2 3">
    <name type="scientific">Thalassobacterium sedimentorum</name>
    <dbReference type="NCBI Taxonomy" id="3041258"/>
    <lineage>
        <taxon>Bacteria</taxon>
        <taxon>Pseudomonadati</taxon>
        <taxon>Verrucomicrobiota</taxon>
        <taxon>Opitutia</taxon>
        <taxon>Puniceicoccales</taxon>
        <taxon>Coraliomargaritaceae</taxon>
        <taxon>Thalassobacterium</taxon>
    </lineage>
</organism>
<reference evidence="2 3" key="1">
    <citation type="submission" date="2023-04" db="EMBL/GenBank/DDBJ databases">
        <title>A novel bacteria isolated from coastal sediment.</title>
        <authorList>
            <person name="Liu X.-J."/>
            <person name="Du Z.-J."/>
        </authorList>
    </citation>
    <scope>NUCLEOTIDE SEQUENCE [LARGE SCALE GENOMIC DNA]</scope>
    <source>
        <strain evidence="2 3">SDUM461004</strain>
    </source>
</reference>
<gene>
    <name evidence="2" type="ORF">QEH59_04445</name>
</gene>